<organism evidence="2 3">
    <name type="scientific">Asanoa iriomotensis</name>
    <dbReference type="NCBI Taxonomy" id="234613"/>
    <lineage>
        <taxon>Bacteria</taxon>
        <taxon>Bacillati</taxon>
        <taxon>Actinomycetota</taxon>
        <taxon>Actinomycetes</taxon>
        <taxon>Micromonosporales</taxon>
        <taxon>Micromonosporaceae</taxon>
        <taxon>Asanoa</taxon>
    </lineage>
</organism>
<evidence type="ECO:0000256" key="1">
    <source>
        <dbReference type="SAM" id="MobiDB-lite"/>
    </source>
</evidence>
<accession>A0ABQ4C9W9</accession>
<dbReference type="Proteomes" id="UP000624325">
    <property type="component" value="Unassembled WGS sequence"/>
</dbReference>
<sequence length="397" mass="42242">MAACTTTPSAGSPTAAADPSANGSPSPTAPDAAAKAGIDALLQAQSAALVKGDLAAFLAPAAGYPEVEKVLKQRFTALRALRVADVKQSIAIGPLSGGPPDWWTADIAMAYCLGAPGCGTPGPLTATTFLHTPGGFRIVDIEQTSDGPRPWEVSQLVVRFGKRVVVATTKPHAKDLPTALRLAEDAAKVADRFSLGETKPHRYVVYLAGKNEWKTWYQTDLDDSYDGYAVPGLIEGSDLVLRMDASPIGESAMLLRHEMTHVASGANAALTDIDGSAWWLDEGLAELAGENGAAVRDYGWRDEVRRYLGRSRYDGDLSTVYPRENANDEEISTSYGLAYYGARCIDDTYGRKKLMALVDAMVRHDTSGADAAPTALGVTWKTVESTCLAYTRRAVGL</sequence>
<evidence type="ECO:0000313" key="3">
    <source>
        <dbReference type="Proteomes" id="UP000624325"/>
    </source>
</evidence>
<name>A0ABQ4C9W9_9ACTN</name>
<evidence type="ECO:0008006" key="4">
    <source>
        <dbReference type="Google" id="ProtNLM"/>
    </source>
</evidence>
<keyword evidence="3" id="KW-1185">Reference proteome</keyword>
<evidence type="ECO:0000313" key="2">
    <source>
        <dbReference type="EMBL" id="GIF59578.1"/>
    </source>
</evidence>
<feature type="region of interest" description="Disordered" evidence="1">
    <location>
        <begin position="1"/>
        <end position="32"/>
    </location>
</feature>
<reference evidence="2 3" key="1">
    <citation type="submission" date="2021-01" db="EMBL/GenBank/DDBJ databases">
        <title>Whole genome shotgun sequence of Asanoa iriomotensis NBRC 100142.</title>
        <authorList>
            <person name="Komaki H."/>
            <person name="Tamura T."/>
        </authorList>
    </citation>
    <scope>NUCLEOTIDE SEQUENCE [LARGE SCALE GENOMIC DNA]</scope>
    <source>
        <strain evidence="2 3">NBRC 100142</strain>
    </source>
</reference>
<proteinExistence type="predicted"/>
<protein>
    <recommendedName>
        <fullName evidence="4">Peptidase MA superfamily protein</fullName>
    </recommendedName>
</protein>
<gene>
    <name evidence="2" type="ORF">Air01nite_56730</name>
</gene>
<dbReference type="EMBL" id="BONC01000049">
    <property type="protein sequence ID" value="GIF59578.1"/>
    <property type="molecule type" value="Genomic_DNA"/>
</dbReference>
<comment type="caution">
    <text evidence="2">The sequence shown here is derived from an EMBL/GenBank/DDBJ whole genome shotgun (WGS) entry which is preliminary data.</text>
</comment>
<feature type="compositionally biased region" description="Low complexity" evidence="1">
    <location>
        <begin position="1"/>
        <end position="21"/>
    </location>
</feature>